<dbReference type="EC" id="2.7.13.3" evidence="2"/>
<dbReference type="Pfam" id="PF00512">
    <property type="entry name" value="HisKA"/>
    <property type="match status" value="1"/>
</dbReference>
<dbReference type="PROSITE" id="PS01124">
    <property type="entry name" value="HTH_ARAC_FAMILY_2"/>
    <property type="match status" value="1"/>
</dbReference>
<evidence type="ECO:0000256" key="1">
    <source>
        <dbReference type="ARBA" id="ARBA00000085"/>
    </source>
</evidence>
<dbReference type="SMART" id="SM00388">
    <property type="entry name" value="HisKA"/>
    <property type="match status" value="1"/>
</dbReference>
<dbReference type="RefSeq" id="WP_323295258.1">
    <property type="nucleotide sequence ID" value="NZ_JAYFUM010000003.1"/>
</dbReference>
<dbReference type="PROSITE" id="PS00041">
    <property type="entry name" value="HTH_ARAC_FAMILY_1"/>
    <property type="match status" value="1"/>
</dbReference>
<evidence type="ECO:0000259" key="11">
    <source>
        <dbReference type="PROSITE" id="PS50110"/>
    </source>
</evidence>
<dbReference type="CDD" id="cd17574">
    <property type="entry name" value="REC_OmpR"/>
    <property type="match status" value="1"/>
</dbReference>
<dbReference type="InterPro" id="IPR005467">
    <property type="entry name" value="His_kinase_dom"/>
</dbReference>
<keyword evidence="4" id="KW-0805">Transcription regulation</keyword>
<evidence type="ECO:0000256" key="5">
    <source>
        <dbReference type="ARBA" id="ARBA00023125"/>
    </source>
</evidence>
<dbReference type="SUPFAM" id="SSF52172">
    <property type="entry name" value="CheY-like"/>
    <property type="match status" value="1"/>
</dbReference>
<dbReference type="CDD" id="cd00082">
    <property type="entry name" value="HisKA"/>
    <property type="match status" value="1"/>
</dbReference>
<feature type="modified residue" description="4-aspartylphosphate" evidence="7">
    <location>
        <position position="710"/>
    </location>
</feature>
<reference evidence="12 13" key="1">
    <citation type="submission" date="2023-12" db="EMBL/GenBank/DDBJ databases">
        <title>Novel species of the genus Arcicella isolated from rivers.</title>
        <authorList>
            <person name="Lu H."/>
        </authorList>
    </citation>
    <scope>NUCLEOTIDE SEQUENCE [LARGE SCALE GENOMIC DNA]</scope>
    <source>
        <strain evidence="12 13">KCTC 23307</strain>
    </source>
</reference>
<keyword evidence="8" id="KW-1133">Transmembrane helix</keyword>
<evidence type="ECO:0000313" key="13">
    <source>
        <dbReference type="Proteomes" id="UP001302949"/>
    </source>
</evidence>
<comment type="caution">
    <text evidence="12">The sequence shown here is derived from an EMBL/GenBank/DDBJ whole genome shotgun (WGS) entry which is preliminary data.</text>
</comment>
<dbReference type="SUPFAM" id="SSF55874">
    <property type="entry name" value="ATPase domain of HSP90 chaperone/DNA topoisomerase II/histidine kinase"/>
    <property type="match status" value="1"/>
</dbReference>
<dbReference type="InterPro" id="IPR028082">
    <property type="entry name" value="Peripla_BP_I"/>
</dbReference>
<dbReference type="InterPro" id="IPR025997">
    <property type="entry name" value="SBP_2_dom"/>
</dbReference>
<dbReference type="InterPro" id="IPR001789">
    <property type="entry name" value="Sig_transdc_resp-reg_receiver"/>
</dbReference>
<feature type="transmembrane region" description="Helical" evidence="8">
    <location>
        <begin position="336"/>
        <end position="359"/>
    </location>
</feature>
<dbReference type="Pfam" id="PF02518">
    <property type="entry name" value="HATPase_c"/>
    <property type="match status" value="1"/>
</dbReference>
<accession>A0ABU5Q5I1</accession>
<dbReference type="SMART" id="SM00387">
    <property type="entry name" value="HATPase_c"/>
    <property type="match status" value="1"/>
</dbReference>
<keyword evidence="13" id="KW-1185">Reference proteome</keyword>
<proteinExistence type="predicted"/>
<evidence type="ECO:0000259" key="10">
    <source>
        <dbReference type="PROSITE" id="PS50109"/>
    </source>
</evidence>
<dbReference type="InterPro" id="IPR018060">
    <property type="entry name" value="HTH_AraC"/>
</dbReference>
<dbReference type="PANTHER" id="PTHR43547">
    <property type="entry name" value="TWO-COMPONENT HISTIDINE KINASE"/>
    <property type="match status" value="1"/>
</dbReference>
<dbReference type="PRINTS" id="PR00344">
    <property type="entry name" value="BCTRLSENSOR"/>
</dbReference>
<keyword evidence="5" id="KW-0238">DNA-binding</keyword>
<organism evidence="12 13">
    <name type="scientific">Arcicella rigui</name>
    <dbReference type="NCBI Taxonomy" id="797020"/>
    <lineage>
        <taxon>Bacteria</taxon>
        <taxon>Pseudomonadati</taxon>
        <taxon>Bacteroidota</taxon>
        <taxon>Cytophagia</taxon>
        <taxon>Cytophagales</taxon>
        <taxon>Flectobacillaceae</taxon>
        <taxon>Arcicella</taxon>
    </lineage>
</organism>
<feature type="domain" description="Response regulatory" evidence="11">
    <location>
        <begin position="662"/>
        <end position="777"/>
    </location>
</feature>
<dbReference type="InterPro" id="IPR009057">
    <property type="entry name" value="Homeodomain-like_sf"/>
</dbReference>
<dbReference type="InterPro" id="IPR036097">
    <property type="entry name" value="HisK_dim/P_sf"/>
</dbReference>
<dbReference type="SMART" id="SM00342">
    <property type="entry name" value="HTH_ARAC"/>
    <property type="match status" value="1"/>
</dbReference>
<dbReference type="Pfam" id="PF00072">
    <property type="entry name" value="Response_reg"/>
    <property type="match status" value="1"/>
</dbReference>
<dbReference type="SUPFAM" id="SSF53822">
    <property type="entry name" value="Periplasmic binding protein-like I"/>
    <property type="match status" value="1"/>
</dbReference>
<dbReference type="Gene3D" id="1.10.287.130">
    <property type="match status" value="1"/>
</dbReference>
<evidence type="ECO:0000256" key="4">
    <source>
        <dbReference type="ARBA" id="ARBA00023015"/>
    </source>
</evidence>
<sequence>MRYKSFIVFLIFFTWSCTEKTAEKFTIGFSQCTSADLWRKTMEDDMKRELSFNPEINFEVKDAQGNSSIQIAHIQELIDQPIDLLIVSPNETIPITPIIEKAYNKGIPVIIIDRRSNSQKFTAYVGADNFEVGKNAGDEAKILLKGKGNVIEISGLTGSSPEIDRHNGFLKSISENTGIKFLTKINGNWERNSFEPQLESFLQKNSNVDLIFVHNDRMALGTYQVCKKLGLDKKIKIIGVDGLSGKGQGIDLVDRAMLSATILYPTGGEEAIRTAIDILKKKPFKKENILSVTVIDKNNVRITKLQNEKVFKQQQDIERRQNRIEEQNIITQNQSYIIYGISFTLGLAIVLGLISYFSLKENRKINQKLAIQNQEISEQKNQLIAIGEKAQLAHEAKLKFFTNISHEFKTPLTLILAPLDDILSSSKFKDANFRQDLLLIRKNTLRLLRLVNQLMDFRKVEGQKMQIKSEKHDLIPFLNEIMASFKKIAQQRNIDFRIICSQTKLFTYFDPSLLDKVIFNVLSNAFKFTENNGRIYLYLEVCANNQIQIKIEDTGIGMSAEESKHVFEVFYQAESNKRMGTGLGLALSKELITLHNGDIFVNSQKGKGTTFTILLPLIEKRDEKLEEIVKEEFAIQQSFELYQADIEVFKFESTESTSQQHSVLIIEDNQELIQVINRKLQPYFKTYLAMDGDSGLRSAFENIPDLIISDIMLPGKDGVSLASILKTDFRTSHIPIILLTAKNSQEQQVEGIKAGVDLYITKPFNLEVLTANINTLIKNRNILREHYTSELPIDANGNPNKIDKKFINDFISYIEEHLGDPNLNVDEIGKQLGLSRVQLYRKVKALLNYSVNDYIQQVRLNKAKHLLKQDNMSIADIAFKVGFSSATYFSTAFKAKFNKTPLEYKNS</sequence>
<feature type="domain" description="HTH araC/xylS-type" evidence="9">
    <location>
        <begin position="808"/>
        <end position="907"/>
    </location>
</feature>
<keyword evidence="6" id="KW-0804">Transcription</keyword>
<dbReference type="SUPFAM" id="SSF46689">
    <property type="entry name" value="Homeodomain-like"/>
    <property type="match status" value="1"/>
</dbReference>
<dbReference type="InterPro" id="IPR011006">
    <property type="entry name" value="CheY-like_superfamily"/>
</dbReference>
<dbReference type="Gene3D" id="1.10.10.60">
    <property type="entry name" value="Homeodomain-like"/>
    <property type="match status" value="2"/>
</dbReference>
<evidence type="ECO:0000256" key="3">
    <source>
        <dbReference type="ARBA" id="ARBA00022553"/>
    </source>
</evidence>
<comment type="catalytic activity">
    <reaction evidence="1">
        <text>ATP + protein L-histidine = ADP + protein N-phospho-L-histidine.</text>
        <dbReference type="EC" id="2.7.13.3"/>
    </reaction>
</comment>
<evidence type="ECO:0000256" key="2">
    <source>
        <dbReference type="ARBA" id="ARBA00012438"/>
    </source>
</evidence>
<dbReference type="CDD" id="cd06308">
    <property type="entry name" value="PBP1_sensor_kinase-like"/>
    <property type="match status" value="1"/>
</dbReference>
<evidence type="ECO:0000256" key="8">
    <source>
        <dbReference type="SAM" id="Phobius"/>
    </source>
</evidence>
<protein>
    <recommendedName>
        <fullName evidence="2">histidine kinase</fullName>
        <ecNumber evidence="2">2.7.13.3</ecNumber>
    </recommendedName>
</protein>
<dbReference type="Proteomes" id="UP001302949">
    <property type="component" value="Unassembled WGS sequence"/>
</dbReference>
<dbReference type="PANTHER" id="PTHR43547:SF2">
    <property type="entry name" value="HYBRID SIGNAL TRANSDUCTION HISTIDINE KINASE C"/>
    <property type="match status" value="1"/>
</dbReference>
<dbReference type="InterPro" id="IPR018062">
    <property type="entry name" value="HTH_AraC-typ_CS"/>
</dbReference>
<keyword evidence="8" id="KW-0812">Transmembrane</keyword>
<dbReference type="Pfam" id="PF13407">
    <property type="entry name" value="Peripla_BP_4"/>
    <property type="match status" value="1"/>
</dbReference>
<keyword evidence="8" id="KW-0472">Membrane</keyword>
<dbReference type="InterPro" id="IPR003661">
    <property type="entry name" value="HisK_dim/P_dom"/>
</dbReference>
<feature type="domain" description="Histidine kinase" evidence="10">
    <location>
        <begin position="403"/>
        <end position="619"/>
    </location>
</feature>
<dbReference type="InterPro" id="IPR003594">
    <property type="entry name" value="HATPase_dom"/>
</dbReference>
<dbReference type="PROSITE" id="PS50109">
    <property type="entry name" value="HIS_KIN"/>
    <property type="match status" value="1"/>
</dbReference>
<keyword evidence="3 7" id="KW-0597">Phosphoprotein</keyword>
<dbReference type="Gene3D" id="3.40.50.2300">
    <property type="match status" value="3"/>
</dbReference>
<gene>
    <name evidence="12" type="ORF">VB248_03050</name>
</gene>
<dbReference type="SMART" id="SM00448">
    <property type="entry name" value="REC"/>
    <property type="match status" value="1"/>
</dbReference>
<name>A0ABU5Q5I1_9BACT</name>
<dbReference type="InterPro" id="IPR036890">
    <property type="entry name" value="HATPase_C_sf"/>
</dbReference>
<dbReference type="Pfam" id="PF12833">
    <property type="entry name" value="HTH_18"/>
    <property type="match status" value="1"/>
</dbReference>
<dbReference type="PROSITE" id="PS50110">
    <property type="entry name" value="RESPONSE_REGULATORY"/>
    <property type="match status" value="1"/>
</dbReference>
<dbReference type="SUPFAM" id="SSF47384">
    <property type="entry name" value="Homodimeric domain of signal transducing histidine kinase"/>
    <property type="match status" value="1"/>
</dbReference>
<evidence type="ECO:0000259" key="9">
    <source>
        <dbReference type="PROSITE" id="PS01124"/>
    </source>
</evidence>
<dbReference type="Gene3D" id="3.30.565.10">
    <property type="entry name" value="Histidine kinase-like ATPase, C-terminal domain"/>
    <property type="match status" value="1"/>
</dbReference>
<dbReference type="InterPro" id="IPR004358">
    <property type="entry name" value="Sig_transdc_His_kin-like_C"/>
</dbReference>
<dbReference type="EMBL" id="JAYFUM010000003">
    <property type="protein sequence ID" value="MEA5138093.1"/>
    <property type="molecule type" value="Genomic_DNA"/>
</dbReference>
<evidence type="ECO:0000313" key="12">
    <source>
        <dbReference type="EMBL" id="MEA5138093.1"/>
    </source>
</evidence>
<evidence type="ECO:0000256" key="6">
    <source>
        <dbReference type="ARBA" id="ARBA00023163"/>
    </source>
</evidence>
<evidence type="ECO:0000256" key="7">
    <source>
        <dbReference type="PROSITE-ProRule" id="PRU00169"/>
    </source>
</evidence>